<feature type="coiled-coil region" evidence="1">
    <location>
        <begin position="192"/>
        <end position="219"/>
    </location>
</feature>
<dbReference type="PANTHER" id="PTHR33121">
    <property type="entry name" value="CYCLIC DI-GMP PHOSPHODIESTERASE PDEF"/>
    <property type="match status" value="1"/>
</dbReference>
<dbReference type="EMBL" id="VKGK01000014">
    <property type="protein sequence ID" value="TRY13932.1"/>
    <property type="molecule type" value="Genomic_DNA"/>
</dbReference>
<evidence type="ECO:0000313" key="5">
    <source>
        <dbReference type="EMBL" id="TRY13932.1"/>
    </source>
</evidence>
<dbReference type="PROSITE" id="PS50883">
    <property type="entry name" value="EAL"/>
    <property type="match status" value="1"/>
</dbReference>
<dbReference type="InterPro" id="IPR035919">
    <property type="entry name" value="EAL_sf"/>
</dbReference>
<dbReference type="Proteomes" id="UP000318126">
    <property type="component" value="Unassembled WGS sequence"/>
</dbReference>
<evidence type="ECO:0000313" key="6">
    <source>
        <dbReference type="Proteomes" id="UP000318126"/>
    </source>
</evidence>
<keyword evidence="6" id="KW-1185">Reference proteome</keyword>
<evidence type="ECO:0000256" key="2">
    <source>
        <dbReference type="SAM" id="Phobius"/>
    </source>
</evidence>
<dbReference type="RefSeq" id="WP_144040502.1">
    <property type="nucleotide sequence ID" value="NZ_BMPL01000014.1"/>
</dbReference>
<comment type="caution">
    <text evidence="5">The sequence shown here is derived from an EMBL/GenBank/DDBJ whole genome shotgun (WGS) entry which is preliminary data.</text>
</comment>
<keyword evidence="1" id="KW-0175">Coiled coil</keyword>
<keyword evidence="2" id="KW-0812">Transmembrane</keyword>
<dbReference type="InterPro" id="IPR050706">
    <property type="entry name" value="Cyclic-di-GMP_PDE-like"/>
</dbReference>
<dbReference type="Pfam" id="PF00563">
    <property type="entry name" value="EAL"/>
    <property type="match status" value="1"/>
</dbReference>
<feature type="transmembrane region" description="Helical" evidence="2">
    <location>
        <begin position="137"/>
        <end position="155"/>
    </location>
</feature>
<dbReference type="SUPFAM" id="SSF55073">
    <property type="entry name" value="Nucleotide cyclase"/>
    <property type="match status" value="1"/>
</dbReference>
<keyword evidence="2" id="KW-1133">Transmembrane helix</keyword>
<accession>A0A553JN96</accession>
<dbReference type="InterPro" id="IPR001633">
    <property type="entry name" value="EAL_dom"/>
</dbReference>
<proteinExistence type="predicted"/>
<dbReference type="GO" id="GO:0071111">
    <property type="term" value="F:cyclic-guanylate-specific phosphodiesterase activity"/>
    <property type="evidence" value="ECO:0007669"/>
    <property type="project" value="InterPro"/>
</dbReference>
<dbReference type="OrthoDB" id="5894408at2"/>
<reference evidence="6" key="1">
    <citation type="submission" date="2019-07" db="EMBL/GenBank/DDBJ databases">
        <title>Shewanella sp. YLB-08 draft genomic sequence.</title>
        <authorList>
            <person name="Yu L."/>
        </authorList>
    </citation>
    <scope>NUCLEOTIDE SEQUENCE [LARGE SCALE GENOMIC DNA]</scope>
    <source>
        <strain evidence="6">JCM 20706</strain>
    </source>
</reference>
<dbReference type="CDD" id="cd01948">
    <property type="entry name" value="EAL"/>
    <property type="match status" value="1"/>
</dbReference>
<evidence type="ECO:0000256" key="1">
    <source>
        <dbReference type="SAM" id="Coils"/>
    </source>
</evidence>
<dbReference type="NCBIfam" id="TIGR00254">
    <property type="entry name" value="GGDEF"/>
    <property type="match status" value="1"/>
</dbReference>
<dbReference type="AlphaFoldDB" id="A0A553JN96"/>
<evidence type="ECO:0000259" key="3">
    <source>
        <dbReference type="PROSITE" id="PS50883"/>
    </source>
</evidence>
<feature type="transmembrane region" description="Helical" evidence="2">
    <location>
        <begin position="6"/>
        <end position="24"/>
    </location>
</feature>
<dbReference type="InterPro" id="IPR000160">
    <property type="entry name" value="GGDEF_dom"/>
</dbReference>
<organism evidence="5 6">
    <name type="scientific">Shewanella hanedai</name>
    <name type="common">Alteromonas hanedai</name>
    <dbReference type="NCBI Taxonomy" id="25"/>
    <lineage>
        <taxon>Bacteria</taxon>
        <taxon>Pseudomonadati</taxon>
        <taxon>Pseudomonadota</taxon>
        <taxon>Gammaproteobacteria</taxon>
        <taxon>Alteromonadales</taxon>
        <taxon>Shewanellaceae</taxon>
        <taxon>Shewanella</taxon>
    </lineage>
</organism>
<dbReference type="InterPro" id="IPR029787">
    <property type="entry name" value="Nucleotide_cyclase"/>
</dbReference>
<dbReference type="InterPro" id="IPR043128">
    <property type="entry name" value="Rev_trsase/Diguanyl_cyclase"/>
</dbReference>
<dbReference type="PROSITE" id="PS50887">
    <property type="entry name" value="GGDEF"/>
    <property type="match status" value="1"/>
</dbReference>
<dbReference type="Gene3D" id="3.30.70.270">
    <property type="match status" value="1"/>
</dbReference>
<protein>
    <submittedName>
        <fullName evidence="5">GGDEF domain-containing protein</fullName>
    </submittedName>
</protein>
<feature type="domain" description="GGDEF" evidence="4">
    <location>
        <begin position="248"/>
        <end position="379"/>
    </location>
</feature>
<dbReference type="SUPFAM" id="SSF141868">
    <property type="entry name" value="EAL domain-like"/>
    <property type="match status" value="1"/>
</dbReference>
<evidence type="ECO:0000259" key="4">
    <source>
        <dbReference type="PROSITE" id="PS50887"/>
    </source>
</evidence>
<gene>
    <name evidence="5" type="ORF">FN961_12425</name>
</gene>
<dbReference type="Pfam" id="PF00990">
    <property type="entry name" value="GGDEF"/>
    <property type="match status" value="1"/>
</dbReference>
<name>A0A553JN96_SHEHA</name>
<dbReference type="SMART" id="SM00267">
    <property type="entry name" value="GGDEF"/>
    <property type="match status" value="1"/>
</dbReference>
<sequence>MSVSKLFHTFMLLLFAGLTFVIYLDQNNQLAVKGQLRLSNYQTYMTANTQWPNNGTELYSLIQNHTKLQFFQFIHATESSLNLTEGTLSKQSENPLDDLFTLSLPDTRELGPGRLQVKLYTTDLTQNALDNFKITSLLLWLTYILIIIVFTSLMGKIKRKITYAASYINGLSNQQYHALEGSKLKAEFKPLAEALELCRSALKNKNEEHTQENERLNREAFQDQVTGFATRAKFTQKLASFSNAGKEQIGLMALIKATELGVINDTLGRSAGDEYLAKIASCMRQALTSFPDAECYRISTADFAVFIPGLIIKDGLPFVESLKAQFNEYQQTINNESVAHIGLVPYEHDSEPTRLLSQGDSAVSIAQTLGPNCFYLQDKTNNDELYGDTRWKEAIDDLIHRRAIKFYQQPILPCQREIRIYNELFSRFYNTEGKFLPTATVIAMAERHGMVVDLDKLVIITTLKMLIENPALTGSYGINISASSIMQESFIAWLKDLLIKQRHIAARLVFEVNESGMQTNLVASYKFVQTIHSVGARVSVEHFGMGFTSFKFFKQVRPDFIKLDGSYSNNIDEDTNNQFFIKMIINIARRLDIYVISTSVERQEEKLVLEKLLVDGLQGYYIAEPQALQNAAIPQKN</sequence>
<dbReference type="Gene3D" id="3.20.20.450">
    <property type="entry name" value="EAL domain"/>
    <property type="match status" value="1"/>
</dbReference>
<dbReference type="SMART" id="SM00052">
    <property type="entry name" value="EAL"/>
    <property type="match status" value="1"/>
</dbReference>
<dbReference type="PANTHER" id="PTHR33121:SF79">
    <property type="entry name" value="CYCLIC DI-GMP PHOSPHODIESTERASE PDED-RELATED"/>
    <property type="match status" value="1"/>
</dbReference>
<feature type="domain" description="EAL" evidence="3">
    <location>
        <begin position="388"/>
        <end position="637"/>
    </location>
</feature>
<keyword evidence="2" id="KW-0472">Membrane</keyword>